<name>A0A8H6H7U3_9AGAR</name>
<evidence type="ECO:0000313" key="2">
    <source>
        <dbReference type="Proteomes" id="UP000521943"/>
    </source>
</evidence>
<evidence type="ECO:0000313" key="1">
    <source>
        <dbReference type="EMBL" id="KAF6741072.1"/>
    </source>
</evidence>
<organism evidence="1 2">
    <name type="scientific">Ephemerocybe angulata</name>
    <dbReference type="NCBI Taxonomy" id="980116"/>
    <lineage>
        <taxon>Eukaryota</taxon>
        <taxon>Fungi</taxon>
        <taxon>Dikarya</taxon>
        <taxon>Basidiomycota</taxon>
        <taxon>Agaricomycotina</taxon>
        <taxon>Agaricomycetes</taxon>
        <taxon>Agaricomycetidae</taxon>
        <taxon>Agaricales</taxon>
        <taxon>Agaricineae</taxon>
        <taxon>Psathyrellaceae</taxon>
        <taxon>Ephemerocybe</taxon>
    </lineage>
</organism>
<keyword evidence="2" id="KW-1185">Reference proteome</keyword>
<dbReference type="AlphaFoldDB" id="A0A8H6H7U3"/>
<sequence>ASRYPHHVHCWTCLSSSPSLAFDCCAYAPDDVHDHRRRRGRQAGVAHVRALVVVAPGAAVAVYHSARTCGQPTAYARTYAVVDAVLTVNHEYRCGHCACRCCTYTRVRVQGWCVCRRRAYGSIHGRYLIEILSLYTYL</sequence>
<dbReference type="EMBL" id="JACGCI010000296">
    <property type="protein sequence ID" value="KAF6741072.1"/>
    <property type="molecule type" value="Genomic_DNA"/>
</dbReference>
<gene>
    <name evidence="1" type="ORF">DFP72DRAFT_1181422</name>
</gene>
<proteinExistence type="predicted"/>
<feature type="non-terminal residue" evidence="1">
    <location>
        <position position="1"/>
    </location>
</feature>
<comment type="caution">
    <text evidence="1">The sequence shown here is derived from an EMBL/GenBank/DDBJ whole genome shotgun (WGS) entry which is preliminary data.</text>
</comment>
<protein>
    <submittedName>
        <fullName evidence="1">Uncharacterized protein</fullName>
    </submittedName>
</protein>
<feature type="non-terminal residue" evidence="1">
    <location>
        <position position="138"/>
    </location>
</feature>
<accession>A0A8H6H7U3</accession>
<dbReference type="Proteomes" id="UP000521943">
    <property type="component" value="Unassembled WGS sequence"/>
</dbReference>
<reference evidence="1 2" key="1">
    <citation type="submission" date="2020-07" db="EMBL/GenBank/DDBJ databases">
        <title>Comparative genomics of pyrophilous fungi reveals a link between fire events and developmental genes.</title>
        <authorList>
            <consortium name="DOE Joint Genome Institute"/>
            <person name="Steindorff A.S."/>
            <person name="Carver A."/>
            <person name="Calhoun S."/>
            <person name="Stillman K."/>
            <person name="Liu H."/>
            <person name="Lipzen A."/>
            <person name="Pangilinan J."/>
            <person name="Labutti K."/>
            <person name="Bruns T.D."/>
            <person name="Grigoriev I.V."/>
        </authorList>
    </citation>
    <scope>NUCLEOTIDE SEQUENCE [LARGE SCALE GENOMIC DNA]</scope>
    <source>
        <strain evidence="1 2">CBS 144469</strain>
    </source>
</reference>